<dbReference type="GO" id="GO:0005634">
    <property type="term" value="C:nucleus"/>
    <property type="evidence" value="ECO:0007669"/>
    <property type="project" value="UniProtKB-SubCell"/>
</dbReference>
<dbReference type="Pfam" id="PF04981">
    <property type="entry name" value="NMD3"/>
    <property type="match status" value="1"/>
</dbReference>
<evidence type="ECO:0000256" key="2">
    <source>
        <dbReference type="ARBA" id="ARBA00017035"/>
    </source>
</evidence>
<gene>
    <name evidence="12" type="primary">NMD3</name>
    <name evidence="12" type="ORF">LPJ64_000990</name>
</gene>
<dbReference type="Proteomes" id="UP001145021">
    <property type="component" value="Unassembled WGS sequence"/>
</dbReference>
<evidence type="ECO:0000256" key="3">
    <source>
        <dbReference type="ARBA" id="ARBA00022448"/>
    </source>
</evidence>
<evidence type="ECO:0000256" key="1">
    <source>
        <dbReference type="ARBA" id="ARBA00009794"/>
    </source>
</evidence>
<dbReference type="GO" id="GO:0043023">
    <property type="term" value="F:ribosomal large subunit binding"/>
    <property type="evidence" value="ECO:0007669"/>
    <property type="project" value="InterPro"/>
</dbReference>
<comment type="subcellular location">
    <subcellularLocation>
        <location evidence="7">Cytoplasm</location>
    </subcellularLocation>
    <subcellularLocation>
        <location evidence="7">Nucleus</location>
    </subcellularLocation>
</comment>
<feature type="region of interest" description="Disordered" evidence="8">
    <location>
        <begin position="485"/>
        <end position="507"/>
    </location>
</feature>
<dbReference type="Pfam" id="PF21193">
    <property type="entry name" value="NMD_SH3"/>
    <property type="match status" value="1"/>
</dbReference>
<dbReference type="PANTHER" id="PTHR12746">
    <property type="entry name" value="NONSENSE-MEDIATED MRNA DECAY PROTEIN 3"/>
    <property type="match status" value="1"/>
</dbReference>
<dbReference type="InterPro" id="IPR039768">
    <property type="entry name" value="Nmd3"/>
</dbReference>
<evidence type="ECO:0000259" key="11">
    <source>
        <dbReference type="Pfam" id="PF21193"/>
    </source>
</evidence>
<keyword evidence="13" id="KW-1185">Reference proteome</keyword>
<evidence type="ECO:0000313" key="13">
    <source>
        <dbReference type="Proteomes" id="UP001145021"/>
    </source>
</evidence>
<name>A0A9W7XM67_9FUNG</name>
<protein>
    <recommendedName>
        <fullName evidence="2 7">60S ribosomal export protein NMD3</fullName>
    </recommendedName>
</protein>
<keyword evidence="4 7" id="KW-0963">Cytoplasm</keyword>
<organism evidence="12 13">
    <name type="scientific">Coemansia asiatica</name>
    <dbReference type="NCBI Taxonomy" id="1052880"/>
    <lineage>
        <taxon>Eukaryota</taxon>
        <taxon>Fungi</taxon>
        <taxon>Fungi incertae sedis</taxon>
        <taxon>Zoopagomycota</taxon>
        <taxon>Kickxellomycotina</taxon>
        <taxon>Kickxellomycetes</taxon>
        <taxon>Kickxellales</taxon>
        <taxon>Kickxellaceae</taxon>
        <taxon>Coemansia</taxon>
    </lineage>
</organism>
<dbReference type="AlphaFoldDB" id="A0A9W7XM67"/>
<dbReference type="EMBL" id="JANBOH010000023">
    <property type="protein sequence ID" value="KAJ1647685.1"/>
    <property type="molecule type" value="Genomic_DNA"/>
</dbReference>
<feature type="domain" description="Nmd3 N-terminal" evidence="9">
    <location>
        <begin position="14"/>
        <end position="242"/>
    </location>
</feature>
<evidence type="ECO:0000256" key="8">
    <source>
        <dbReference type="SAM" id="MobiDB-lite"/>
    </source>
</evidence>
<evidence type="ECO:0000313" key="12">
    <source>
        <dbReference type="EMBL" id="KAJ1647685.1"/>
    </source>
</evidence>
<reference evidence="12" key="1">
    <citation type="submission" date="2022-07" db="EMBL/GenBank/DDBJ databases">
        <title>Phylogenomic reconstructions and comparative analyses of Kickxellomycotina fungi.</title>
        <authorList>
            <person name="Reynolds N.K."/>
            <person name="Stajich J.E."/>
            <person name="Barry K."/>
            <person name="Grigoriev I.V."/>
            <person name="Crous P."/>
            <person name="Smith M.E."/>
        </authorList>
    </citation>
    <scope>NUCLEOTIDE SEQUENCE</scope>
    <source>
        <strain evidence="12">NBRC 105413</strain>
    </source>
</reference>
<dbReference type="PANTHER" id="PTHR12746:SF2">
    <property type="entry name" value="60S RIBOSOMAL EXPORT PROTEIN NMD3"/>
    <property type="match status" value="1"/>
</dbReference>
<dbReference type="InterPro" id="IPR048899">
    <property type="entry name" value="NMD_SH3"/>
</dbReference>
<evidence type="ECO:0000259" key="9">
    <source>
        <dbReference type="Pfam" id="PF04981"/>
    </source>
</evidence>
<evidence type="ECO:0000256" key="7">
    <source>
        <dbReference type="RuleBase" id="RU364108"/>
    </source>
</evidence>
<dbReference type="GO" id="GO:0015031">
    <property type="term" value="P:protein transport"/>
    <property type="evidence" value="ECO:0007669"/>
    <property type="project" value="UniProtKB-KW"/>
</dbReference>
<dbReference type="InterPro" id="IPR048898">
    <property type="entry name" value="OB_NMD3"/>
</dbReference>
<evidence type="ECO:0000259" key="10">
    <source>
        <dbReference type="Pfam" id="PF21192"/>
    </source>
</evidence>
<keyword evidence="5 7" id="KW-0653">Protein transport</keyword>
<dbReference type="Pfam" id="PF21192">
    <property type="entry name" value="OB_NMD3"/>
    <property type="match status" value="1"/>
</dbReference>
<feature type="compositionally biased region" description="Acidic residues" evidence="8">
    <location>
        <begin position="496"/>
        <end position="507"/>
    </location>
</feature>
<evidence type="ECO:0000256" key="4">
    <source>
        <dbReference type="ARBA" id="ARBA00022490"/>
    </source>
</evidence>
<evidence type="ECO:0000256" key="6">
    <source>
        <dbReference type="ARBA" id="ARBA00023242"/>
    </source>
</evidence>
<accession>A0A9W7XM67</accession>
<dbReference type="InterPro" id="IPR007064">
    <property type="entry name" value="Nmd3_N"/>
</dbReference>
<keyword evidence="6 7" id="KW-0539">Nucleus</keyword>
<proteinExistence type="inferred from homology"/>
<comment type="similarity">
    <text evidence="1 7">Belongs to the NMD3 family.</text>
</comment>
<sequence length="507" mass="57743">MEYVPETRQQLILCCECGTAIPPNPANMCVNCVRSMVDITEGIPKQATVHWCKNCERYLQPPATWLACDLESRELLALCLKKLRGLTKVRLIDAGFIWTEPHSRRIKIKLTIQKEVFAATILQQSFEVEYVVASMMCPDCTKVMAQNTWKAMVQVRQKVDHQRTFFYLEQLILKHNAHQDTINIKEVKGGLDFHFAQRAHAIKMVDFLASMVPTRSKTSEQLISSDIHSGTSNYKFTYSVELIPICKDDLVAMPKKAANSLGQIAPLVLCTRVGNAVHLIDPKTLQTASVTGQVFWRDETITPVCSMRDLKEFYVLDVDILGPRHGRYALADITVQRMADVGKNDNEIIVRSHLGNLLSFGDTVLGYDLMSANINNDNFESLNPDDVPSVVLVKKSYPERRRKRKQRNWRLKTLDKDEGDLAPKKQDQEKLDADFETFLRDLEEDPELRQNINLYKDTSAIERANGGMDDDNMDDDEELPEVPLEELLDDLRIGGDDDEDYDDPMAM</sequence>
<dbReference type="GO" id="GO:0005737">
    <property type="term" value="C:cytoplasm"/>
    <property type="evidence" value="ECO:0007669"/>
    <property type="project" value="UniProtKB-SubCell"/>
</dbReference>
<dbReference type="GO" id="GO:0000055">
    <property type="term" value="P:ribosomal large subunit export from nucleus"/>
    <property type="evidence" value="ECO:0007669"/>
    <property type="project" value="TreeGrafter"/>
</dbReference>
<comment type="caution">
    <text evidence="12">The sequence shown here is derived from an EMBL/GenBank/DDBJ whole genome shotgun (WGS) entry which is preliminary data.</text>
</comment>
<comment type="function">
    <text evidence="7">Acts as an adapter for the XPO1/CRM1-mediated export of the 60S ribosomal subunit.</text>
</comment>
<feature type="domain" description="60S ribosomal export protein NMD3 SH3" evidence="11">
    <location>
        <begin position="245"/>
        <end position="291"/>
    </location>
</feature>
<evidence type="ECO:0000256" key="5">
    <source>
        <dbReference type="ARBA" id="ARBA00022927"/>
    </source>
</evidence>
<keyword evidence="3 7" id="KW-0813">Transport</keyword>
<feature type="domain" description="60S ribosomal export protein NMD3 OB-fold" evidence="10">
    <location>
        <begin position="310"/>
        <end position="395"/>
    </location>
</feature>